<gene>
    <name evidence="2" type="ordered locus">TP04_0756</name>
</gene>
<dbReference type="PANTHER" id="PTHR12436:SF3">
    <property type="entry name" value="GERMINAL-CENTER ASSOCIATED NUCLEAR PROTEIN"/>
    <property type="match status" value="1"/>
</dbReference>
<evidence type="ECO:0000313" key="3">
    <source>
        <dbReference type="Proteomes" id="UP000001949"/>
    </source>
</evidence>
<name>Q4N1I3_THEPA</name>
<evidence type="ECO:0000313" key="2">
    <source>
        <dbReference type="EMBL" id="EAN32109.1"/>
    </source>
</evidence>
<dbReference type="GO" id="GO:0070390">
    <property type="term" value="C:transcription export complex 2"/>
    <property type="evidence" value="ECO:0007669"/>
    <property type="project" value="TreeGrafter"/>
</dbReference>
<comment type="caution">
    <text evidence="2">The sequence shown here is derived from an EMBL/GenBank/DDBJ whole genome shotgun (WGS) entry which is preliminary data.</text>
</comment>
<organism evidence="2 3">
    <name type="scientific">Theileria parva</name>
    <name type="common">East coast fever infection agent</name>
    <dbReference type="NCBI Taxonomy" id="5875"/>
    <lineage>
        <taxon>Eukaryota</taxon>
        <taxon>Sar</taxon>
        <taxon>Alveolata</taxon>
        <taxon>Apicomplexa</taxon>
        <taxon>Aconoidasida</taxon>
        <taxon>Piroplasmida</taxon>
        <taxon>Theileriidae</taxon>
        <taxon>Theileria</taxon>
    </lineage>
</organism>
<dbReference type="VEuPathDB" id="PiroplasmaDB:TpMuguga_04g00756"/>
<dbReference type="GeneID" id="3500474"/>
<dbReference type="Pfam" id="PF03399">
    <property type="entry name" value="SAC3_GANP"/>
    <property type="match status" value="1"/>
</dbReference>
<keyword evidence="3" id="KW-1185">Reference proteome</keyword>
<dbReference type="GO" id="GO:0006406">
    <property type="term" value="P:mRNA export from nucleus"/>
    <property type="evidence" value="ECO:0007669"/>
    <property type="project" value="TreeGrafter"/>
</dbReference>
<accession>Q4N1I3</accession>
<protein>
    <recommendedName>
        <fullName evidence="1">SAC3/GANP/THP3 conserved domain-containing protein</fullName>
    </recommendedName>
</protein>
<dbReference type="InterPro" id="IPR005062">
    <property type="entry name" value="SAC3/GANP/THP3_conserved"/>
</dbReference>
<dbReference type="InterPro" id="IPR045107">
    <property type="entry name" value="SAC3/GANP/THP3"/>
</dbReference>
<dbReference type="Gene3D" id="1.25.40.990">
    <property type="match status" value="1"/>
</dbReference>
<dbReference type="STRING" id="5875.Q4N1I3"/>
<dbReference type="EMBL" id="AAGK01000004">
    <property type="protein sequence ID" value="EAN32109.1"/>
    <property type="molecule type" value="Genomic_DNA"/>
</dbReference>
<reference evidence="2 3" key="1">
    <citation type="journal article" date="2005" name="Science">
        <title>Genome sequence of Theileria parva, a bovine pathogen that transforms lymphocytes.</title>
        <authorList>
            <person name="Gardner M.J."/>
            <person name="Bishop R."/>
            <person name="Shah T."/>
            <person name="de Villiers E.P."/>
            <person name="Carlton J.M."/>
            <person name="Hall N."/>
            <person name="Ren Q."/>
            <person name="Paulsen I.T."/>
            <person name="Pain A."/>
            <person name="Berriman M."/>
            <person name="Wilson R.J.M."/>
            <person name="Sato S."/>
            <person name="Ralph S.A."/>
            <person name="Mann D.J."/>
            <person name="Xiong Z."/>
            <person name="Shallom S.J."/>
            <person name="Weidman J."/>
            <person name="Jiang L."/>
            <person name="Lynn J."/>
            <person name="Weaver B."/>
            <person name="Shoaibi A."/>
            <person name="Domingo A.R."/>
            <person name="Wasawo D."/>
            <person name="Crabtree J."/>
            <person name="Wortman J.R."/>
            <person name="Haas B."/>
            <person name="Angiuoli S.V."/>
            <person name="Creasy T.H."/>
            <person name="Lu C."/>
            <person name="Suh B."/>
            <person name="Silva J.C."/>
            <person name="Utterback T.R."/>
            <person name="Feldblyum T.V."/>
            <person name="Pertea M."/>
            <person name="Allen J."/>
            <person name="Nierman W.C."/>
            <person name="Taracha E.L.N."/>
            <person name="Salzberg S.L."/>
            <person name="White O.R."/>
            <person name="Fitzhugh H.A."/>
            <person name="Morzaria S."/>
            <person name="Venter J.C."/>
            <person name="Fraser C.M."/>
            <person name="Nene V."/>
        </authorList>
    </citation>
    <scope>NUCLEOTIDE SEQUENCE [LARGE SCALE GENOMIC DNA]</scope>
    <source>
        <strain evidence="2 3">Muguga</strain>
    </source>
</reference>
<dbReference type="Proteomes" id="UP000001949">
    <property type="component" value="Unassembled WGS sequence"/>
</dbReference>
<dbReference type="KEGG" id="tpv:TP04_0756"/>
<proteinExistence type="predicted"/>
<feature type="domain" description="SAC3/GANP/THP3 conserved" evidence="1">
    <location>
        <begin position="37"/>
        <end position="369"/>
    </location>
</feature>
<dbReference type="InParanoid" id="Q4N1I3"/>
<dbReference type="PANTHER" id="PTHR12436">
    <property type="entry name" value="80 KDA MCM3-ASSOCIATED PROTEIN"/>
    <property type="match status" value="1"/>
</dbReference>
<dbReference type="eggNOG" id="KOG1860">
    <property type="taxonomic scope" value="Eukaryota"/>
</dbReference>
<sequence>MPLDNSQLLHILLNFQDTNSFLTNDNTKSFIGRNHGMCSEKEYNQKVQMNTANDLERDASRNVNPKLTLKSFQRSDAFRTFKPEDVRSAFWCRRTVYYSLTHFIDADINRKPYLMDKPFGYIDVYNFLRDRLRSIWQDLTVQRCTKHRGYIESFEISVRFLIYSNELLSQNEEYDEKQNLVLLNTCLDKLMNGYDDVRVSLGRVHGTNAPGDGRLINLDNRLYNLVLSTLTYVSEHEPEFWSYRLLLLIPQILTPGSSATFCDTCQRIPKPIKNHPLVKYSISCCLAAVSGNAYLYFKLMNSPKCHPLQAALMNRFSSCVRIRFLFNVANFKLVKDSVNPLNYETLTQLLAYEDINGLVSLLQRYNVNASNMARGSDLLELEKIDMEKLMHDNNHLSKVFGKVQTTSRVVLAKFSGYKYRQLIMDPDFRAPFITLEDIPNNSQYGLEVQKGREFKVPDIPTTVNAPKSVNNEVKQPVTFNNVAEPVSRREYVPDFVYKPAQIDEKSFYGEKIRSKLMELRKINMVKLELNNSSPNLFFDQINSKQLNSILKFFYNSNHVDVQTVKSIKPVVSNQLDDNVTRLVSSNKRPKTGEDTNRKQKLTKLNEMNETNYGHVKSNEIYLSIEGSKIYLENEYNKVKSQYNFTKYTSMCNECNDRVRARICTFLSQSLTETNKELKQKLYRLLCELYKLSHKFMKKKGTFKGLIRFFKHVFSKDFYKIDPKTLKSHLKQLFIPLVAQLPGHIFNLLLKTINAVSTIKSEDAQVNSIFKDIMGVLNNGVDRIVNKTYEGMVEMVENRVVDYDPTLWGTGVSLHISLFNLYTPELSFDGLRRGVGSGIVGFKNNIQDYYHNNYAIQHKQDVINMLAHNDNTLKSSCETTNKTLGEVRGRDMIAQRLLVNGVEYKNSSMKNSINIPITLNVSFNATDAPLLKGLPTSNTLSNENMESSGMYKINPHVVLFSCTRPIIINNNSYVFNLFNGINQDKKVTFGDGLSIIDSLTILSYLANLKQDCRTKLVVCYRLSVTKLDMLLLYKLIGRCRSNFCTHKSGNYSDKLSELINNLNKELLGSLIEQGLVHNTPNARTLITESINFCCTGFEYHTPLTNYTYYNTPNSINKFLNGNNTTYNDINGMKDTQEILVVRLSYEHDLIKVLLGVCEGLVSSGSVKLMQNPVELPDLSKLLLDIVKAENYMNEVLLNPQGLLSNSLQKVINSIILKFPEEVWSLHDGVGDKSGSYSKNSLITLLMNLKDRIRCTPLPAVNNNLQRGLESKNRVLEKYIGSVMECYRIEGYKVPYIVAHFLKHINSI</sequence>
<evidence type="ECO:0000259" key="1">
    <source>
        <dbReference type="Pfam" id="PF03399"/>
    </source>
</evidence>
<dbReference type="GO" id="GO:0005737">
    <property type="term" value="C:cytoplasm"/>
    <property type="evidence" value="ECO:0007669"/>
    <property type="project" value="TreeGrafter"/>
</dbReference>
<dbReference type="OMA" id="QMNTAND"/>